<proteinExistence type="predicted"/>
<evidence type="ECO:0000259" key="1">
    <source>
        <dbReference type="Pfam" id="PF21834"/>
    </source>
</evidence>
<name>A0A3S0Y277_9HYPH</name>
<dbReference type="AlphaFoldDB" id="A0A3S0Y277"/>
<dbReference type="Pfam" id="PF21834">
    <property type="entry name" value="DUF6894"/>
    <property type="match status" value="1"/>
</dbReference>
<reference evidence="3" key="1">
    <citation type="submission" date="2018-11" db="EMBL/GenBank/DDBJ databases">
        <title>Rhizobium chutanense sp. nov., isolated from root nodules of Phaseolus vulgaris in China.</title>
        <authorList>
            <person name="Huo Y."/>
        </authorList>
    </citation>
    <scope>NUCLEOTIDE SEQUENCE [LARGE SCALE GENOMIC DNA]</scope>
    <source>
        <strain evidence="3">CCBAU 65647</strain>
    </source>
</reference>
<dbReference type="RefSeq" id="WP_126924284.1">
    <property type="nucleotide sequence ID" value="NZ_ML133696.1"/>
</dbReference>
<dbReference type="OrthoDB" id="8403803at2"/>
<evidence type="ECO:0000313" key="3">
    <source>
        <dbReference type="Proteomes" id="UP000278823"/>
    </source>
</evidence>
<protein>
    <recommendedName>
        <fullName evidence="1">DUF6894 domain-containing protein</fullName>
    </recommendedName>
</protein>
<comment type="caution">
    <text evidence="2">The sequence shown here is derived from an EMBL/GenBank/DDBJ whole genome shotgun (WGS) entry which is preliminary data.</text>
</comment>
<accession>A0A3S0Y277</accession>
<dbReference type="InterPro" id="IPR054189">
    <property type="entry name" value="DUF6894"/>
</dbReference>
<organism evidence="2 3">
    <name type="scientific">Rhizobium vallis</name>
    <dbReference type="NCBI Taxonomy" id="634290"/>
    <lineage>
        <taxon>Bacteria</taxon>
        <taxon>Pseudomonadati</taxon>
        <taxon>Pseudomonadota</taxon>
        <taxon>Alphaproteobacteria</taxon>
        <taxon>Hyphomicrobiales</taxon>
        <taxon>Rhizobiaceae</taxon>
        <taxon>Rhizobium/Agrobacterium group</taxon>
        <taxon>Rhizobium</taxon>
    </lineage>
</organism>
<gene>
    <name evidence="2" type="ORF">EFQ99_26995</name>
</gene>
<dbReference type="Proteomes" id="UP000278823">
    <property type="component" value="Unassembled WGS sequence"/>
</dbReference>
<keyword evidence="3" id="KW-1185">Reference proteome</keyword>
<dbReference type="EMBL" id="RJTH01000012">
    <property type="protein sequence ID" value="RUM21475.1"/>
    <property type="molecule type" value="Genomic_DNA"/>
</dbReference>
<feature type="domain" description="DUF6894" evidence="1">
    <location>
        <begin position="4"/>
        <end position="70"/>
    </location>
</feature>
<evidence type="ECO:0000313" key="2">
    <source>
        <dbReference type="EMBL" id="RUM21475.1"/>
    </source>
</evidence>
<sequence length="77" mass="8621">MPKFYFRLFDRDGAGATEMGHDFASVEAAMAEARRVLAEMAAEGLPAAPLNMFSVELFDESRKPVTEIRLILEEISR</sequence>